<feature type="transmembrane region" description="Helical" evidence="2">
    <location>
        <begin position="79"/>
        <end position="100"/>
    </location>
</feature>
<keyword evidence="2" id="KW-1133">Transmembrane helix</keyword>
<feature type="transmembrane region" description="Helical" evidence="2">
    <location>
        <begin position="278"/>
        <end position="299"/>
    </location>
</feature>
<proteinExistence type="predicted"/>
<feature type="transmembrane region" description="Helical" evidence="2">
    <location>
        <begin position="214"/>
        <end position="233"/>
    </location>
</feature>
<dbReference type="PANTHER" id="PTHR23028:SF53">
    <property type="entry name" value="ACYL_TRANSF_3 DOMAIN-CONTAINING PROTEIN"/>
    <property type="match status" value="1"/>
</dbReference>
<gene>
    <name evidence="4" type="ORF">HALOF300_02348</name>
</gene>
<feature type="compositionally biased region" description="Low complexity" evidence="1">
    <location>
        <begin position="1"/>
        <end position="20"/>
    </location>
</feature>
<dbReference type="GO" id="GO:0016020">
    <property type="term" value="C:membrane"/>
    <property type="evidence" value="ECO:0007669"/>
    <property type="project" value="TreeGrafter"/>
</dbReference>
<feature type="transmembrane region" description="Helical" evidence="2">
    <location>
        <begin position="240"/>
        <end position="258"/>
    </location>
</feature>
<evidence type="ECO:0000313" key="4">
    <source>
        <dbReference type="EMBL" id="VZO37261.1"/>
    </source>
</evidence>
<dbReference type="EMBL" id="CACRYJ010000032">
    <property type="protein sequence ID" value="VZO37261.1"/>
    <property type="molecule type" value="Genomic_DNA"/>
</dbReference>
<dbReference type="PANTHER" id="PTHR23028">
    <property type="entry name" value="ACETYLTRANSFERASE"/>
    <property type="match status" value="1"/>
</dbReference>
<protein>
    <submittedName>
        <fullName evidence="4">Acyltransferase family protein</fullName>
    </submittedName>
</protein>
<dbReference type="GO" id="GO:0009103">
    <property type="term" value="P:lipopolysaccharide biosynthetic process"/>
    <property type="evidence" value="ECO:0007669"/>
    <property type="project" value="TreeGrafter"/>
</dbReference>
<organism evidence="4 5">
    <name type="scientific">Occultella aeris</name>
    <dbReference type="NCBI Taxonomy" id="2761496"/>
    <lineage>
        <taxon>Bacteria</taxon>
        <taxon>Bacillati</taxon>
        <taxon>Actinomycetota</taxon>
        <taxon>Actinomycetes</taxon>
        <taxon>Micrococcales</taxon>
        <taxon>Ruaniaceae</taxon>
        <taxon>Occultella</taxon>
    </lineage>
</organism>
<dbReference type="Pfam" id="PF01757">
    <property type="entry name" value="Acyl_transf_3"/>
    <property type="match status" value="1"/>
</dbReference>
<keyword evidence="2" id="KW-0812">Transmembrane</keyword>
<dbReference type="Proteomes" id="UP000419743">
    <property type="component" value="Unassembled WGS sequence"/>
</dbReference>
<dbReference type="InterPro" id="IPR050879">
    <property type="entry name" value="Acyltransferase_3"/>
</dbReference>
<feature type="region of interest" description="Disordered" evidence="1">
    <location>
        <begin position="1"/>
        <end position="26"/>
    </location>
</feature>
<dbReference type="GO" id="GO:0016747">
    <property type="term" value="F:acyltransferase activity, transferring groups other than amino-acyl groups"/>
    <property type="evidence" value="ECO:0007669"/>
    <property type="project" value="InterPro"/>
</dbReference>
<keyword evidence="5" id="KW-1185">Reference proteome</keyword>
<feature type="transmembrane region" description="Helical" evidence="2">
    <location>
        <begin position="112"/>
        <end position="133"/>
    </location>
</feature>
<keyword evidence="4" id="KW-0808">Transferase</keyword>
<feature type="domain" description="Acyltransferase 3" evidence="3">
    <location>
        <begin position="35"/>
        <end position="357"/>
    </location>
</feature>
<feature type="transmembrane region" description="Helical" evidence="2">
    <location>
        <begin position="190"/>
        <end position="208"/>
    </location>
</feature>
<feature type="region of interest" description="Disordered" evidence="1">
    <location>
        <begin position="379"/>
        <end position="398"/>
    </location>
</feature>
<feature type="transmembrane region" description="Helical" evidence="2">
    <location>
        <begin position="306"/>
        <end position="329"/>
    </location>
</feature>
<evidence type="ECO:0000256" key="2">
    <source>
        <dbReference type="SAM" id="Phobius"/>
    </source>
</evidence>
<dbReference type="AlphaFoldDB" id="A0A7M4DJP1"/>
<name>A0A7M4DJP1_9MICO</name>
<feature type="transmembrane region" description="Helical" evidence="2">
    <location>
        <begin position="35"/>
        <end position="53"/>
    </location>
</feature>
<keyword evidence="2" id="KW-0472">Membrane</keyword>
<dbReference type="InterPro" id="IPR002656">
    <property type="entry name" value="Acyl_transf_3_dom"/>
</dbReference>
<feature type="transmembrane region" description="Helical" evidence="2">
    <location>
        <begin position="163"/>
        <end position="183"/>
    </location>
</feature>
<comment type="caution">
    <text evidence="4">The sequence shown here is derived from an EMBL/GenBank/DDBJ whole genome shotgun (WGS) entry which is preliminary data.</text>
</comment>
<reference evidence="4 5" key="1">
    <citation type="submission" date="2019-11" db="EMBL/GenBank/DDBJ databases">
        <authorList>
            <person name="Criscuolo A."/>
        </authorList>
    </citation>
    <scope>NUCLEOTIDE SEQUENCE [LARGE SCALE GENOMIC DNA]</scope>
    <source>
        <strain evidence="4">CIP111667</strain>
    </source>
</reference>
<sequence length="398" mass="43404">MRPATTATTPPAPADEPAATGSSIKGPSAAPRLRALDALRLLAALTVVLMHFTTRDHGRWGDGVLPHELFPGLSDVLRYGYVGMHLFFVLSGFVILMSAWGRTTGSFVASRVSRLYPAFWVAVLITGTLRWLWPTFDSRSPAEVLANLTMLHEPFGVAHVDGVYWTLWVEMQFYLLMAVMVAIGLTRRRVLFVATALPLVGTALTLTMPGATETLTSLGWASMFGAGMVMYVIYRDGHSVRLWALAALNTAQGVLIAAVKQTSAIEAIASGAEVSPLILALAVLGAVAAVATIAFVPTIRNLDWRWLTAVGTLTYPLYLTHEYVGWAVIEALHPALGKWPTLIVAVGTCLALAWLIHRFVEKRWHRPLRRRLEALLSPPRQAVGSPPRQPARSVHQPQ</sequence>
<evidence type="ECO:0000256" key="1">
    <source>
        <dbReference type="SAM" id="MobiDB-lite"/>
    </source>
</evidence>
<dbReference type="RefSeq" id="WP_156741106.1">
    <property type="nucleotide sequence ID" value="NZ_CACRYJ010000032.1"/>
</dbReference>
<feature type="transmembrane region" description="Helical" evidence="2">
    <location>
        <begin position="341"/>
        <end position="360"/>
    </location>
</feature>
<accession>A0A7M4DJP1</accession>
<keyword evidence="4" id="KW-0012">Acyltransferase</keyword>
<evidence type="ECO:0000313" key="5">
    <source>
        <dbReference type="Proteomes" id="UP000419743"/>
    </source>
</evidence>
<evidence type="ECO:0000259" key="3">
    <source>
        <dbReference type="Pfam" id="PF01757"/>
    </source>
</evidence>